<reference evidence="2" key="1">
    <citation type="journal article" date="2022" name="Mol. Ecol. Resour.">
        <title>The genomes of chicory, endive, great burdock and yacon provide insights into Asteraceae palaeo-polyploidization history and plant inulin production.</title>
        <authorList>
            <person name="Fan W."/>
            <person name="Wang S."/>
            <person name="Wang H."/>
            <person name="Wang A."/>
            <person name="Jiang F."/>
            <person name="Liu H."/>
            <person name="Zhao H."/>
            <person name="Xu D."/>
            <person name="Zhang Y."/>
        </authorList>
    </citation>
    <scope>NUCLEOTIDE SEQUENCE [LARGE SCALE GENOMIC DNA]</scope>
    <source>
        <strain evidence="2">cv. Yunnan</strain>
    </source>
</reference>
<evidence type="ECO:0000313" key="1">
    <source>
        <dbReference type="EMBL" id="KAI3802225.1"/>
    </source>
</evidence>
<accession>A0ACB9I408</accession>
<evidence type="ECO:0000313" key="2">
    <source>
        <dbReference type="Proteomes" id="UP001056120"/>
    </source>
</evidence>
<dbReference type="Proteomes" id="UP001056120">
    <property type="component" value="Linkage Group LG10"/>
</dbReference>
<keyword evidence="2" id="KW-1185">Reference proteome</keyword>
<dbReference type="EMBL" id="CM042027">
    <property type="protein sequence ID" value="KAI3802225.1"/>
    <property type="molecule type" value="Genomic_DNA"/>
</dbReference>
<reference evidence="1 2" key="2">
    <citation type="journal article" date="2022" name="Mol. Ecol. Resour.">
        <title>The genomes of chicory, endive, great burdock and yacon provide insights into Asteraceae paleo-polyploidization history and plant inulin production.</title>
        <authorList>
            <person name="Fan W."/>
            <person name="Wang S."/>
            <person name="Wang H."/>
            <person name="Wang A."/>
            <person name="Jiang F."/>
            <person name="Liu H."/>
            <person name="Zhao H."/>
            <person name="Xu D."/>
            <person name="Zhang Y."/>
        </authorList>
    </citation>
    <scope>NUCLEOTIDE SEQUENCE [LARGE SCALE GENOMIC DNA]</scope>
    <source>
        <strain evidence="2">cv. Yunnan</strain>
        <tissue evidence="1">Leaves</tissue>
    </source>
</reference>
<protein>
    <submittedName>
        <fullName evidence="1">Uncharacterized protein</fullName>
    </submittedName>
</protein>
<organism evidence="1 2">
    <name type="scientific">Smallanthus sonchifolius</name>
    <dbReference type="NCBI Taxonomy" id="185202"/>
    <lineage>
        <taxon>Eukaryota</taxon>
        <taxon>Viridiplantae</taxon>
        <taxon>Streptophyta</taxon>
        <taxon>Embryophyta</taxon>
        <taxon>Tracheophyta</taxon>
        <taxon>Spermatophyta</taxon>
        <taxon>Magnoliopsida</taxon>
        <taxon>eudicotyledons</taxon>
        <taxon>Gunneridae</taxon>
        <taxon>Pentapetalae</taxon>
        <taxon>asterids</taxon>
        <taxon>campanulids</taxon>
        <taxon>Asterales</taxon>
        <taxon>Asteraceae</taxon>
        <taxon>Asteroideae</taxon>
        <taxon>Heliantheae alliance</taxon>
        <taxon>Millerieae</taxon>
        <taxon>Smallanthus</taxon>
    </lineage>
</organism>
<comment type="caution">
    <text evidence="1">The sequence shown here is derived from an EMBL/GenBank/DDBJ whole genome shotgun (WGS) entry which is preliminary data.</text>
</comment>
<name>A0ACB9I408_9ASTR</name>
<proteinExistence type="predicted"/>
<sequence length="217" mass="24747">MDAAAEPIEYRTCIFLTEKAIRSCLDQVCCDLRTRSRPAILLISVFCESNGLSRSGKSCRLRWNNYLNPNVKKGSFSEEEDAIILHSHSILGNRWSAIATRLPGRTDNDVKNHWHVHLKKRATDNHNTTPETIEQNEDNVEIIQPLANHVNENLESCVASDDAFLFSSTSISKDQEGEFRDDYYDIGSPGTVDELQCFWQQLCNENMDHGNDHLNMF</sequence>
<gene>
    <name evidence="1" type="ORF">L1987_30355</name>
</gene>